<sequence>MHPLCCILPESPATRNQSLKPRMKLSRSCSAGMRPDDNASGFESCSDSRSFAGVLYKWTHYGKGWRCRWFQLCDDVISYSNNLQSDAFVVGEDVRFIGNVFSGCRIRQKHQKNVGVVHYQVMRNVEVVEERLGVPCDPDSTLFHCRTFRRVEVGFPRIWESQRVGGGRVVDLDHNARCHSG</sequence>
<dbReference type="STRING" id="4232.A0A251RQ60"/>
<evidence type="ECO:0000313" key="1">
    <source>
        <dbReference type="EMBL" id="OTF86361.1"/>
    </source>
</evidence>
<keyword evidence="2" id="KW-1185">Reference proteome</keyword>
<dbReference type="InParanoid" id="A0A251RQ60"/>
<accession>A0A251RQ60</accession>
<proteinExistence type="predicted"/>
<gene>
    <name evidence="1" type="ORF">HannXRQ_Chr17g0549981</name>
</gene>
<reference evidence="2" key="1">
    <citation type="journal article" date="2017" name="Nature">
        <title>The sunflower genome provides insights into oil metabolism, flowering and Asterid evolution.</title>
        <authorList>
            <person name="Badouin H."/>
            <person name="Gouzy J."/>
            <person name="Grassa C.J."/>
            <person name="Murat F."/>
            <person name="Staton S.E."/>
            <person name="Cottret L."/>
            <person name="Lelandais-Briere C."/>
            <person name="Owens G.L."/>
            <person name="Carrere S."/>
            <person name="Mayjonade B."/>
            <person name="Legrand L."/>
            <person name="Gill N."/>
            <person name="Kane N.C."/>
            <person name="Bowers J.E."/>
            <person name="Hubner S."/>
            <person name="Bellec A."/>
            <person name="Berard A."/>
            <person name="Berges H."/>
            <person name="Blanchet N."/>
            <person name="Boniface M.C."/>
            <person name="Brunel D."/>
            <person name="Catrice O."/>
            <person name="Chaidir N."/>
            <person name="Claudel C."/>
            <person name="Donnadieu C."/>
            <person name="Faraut T."/>
            <person name="Fievet G."/>
            <person name="Helmstetter N."/>
            <person name="King M."/>
            <person name="Knapp S.J."/>
            <person name="Lai Z."/>
            <person name="Le Paslier M.C."/>
            <person name="Lippi Y."/>
            <person name="Lorenzon L."/>
            <person name="Mandel J.R."/>
            <person name="Marage G."/>
            <person name="Marchand G."/>
            <person name="Marquand E."/>
            <person name="Bret-Mestries E."/>
            <person name="Morien E."/>
            <person name="Nambeesan S."/>
            <person name="Nguyen T."/>
            <person name="Pegot-Espagnet P."/>
            <person name="Pouilly N."/>
            <person name="Raftis F."/>
            <person name="Sallet E."/>
            <person name="Schiex T."/>
            <person name="Thomas J."/>
            <person name="Vandecasteele C."/>
            <person name="Vares D."/>
            <person name="Vear F."/>
            <person name="Vautrin S."/>
            <person name="Crespi M."/>
            <person name="Mangin B."/>
            <person name="Burke J.M."/>
            <person name="Salse J."/>
            <person name="Munos S."/>
            <person name="Vincourt P."/>
            <person name="Rieseberg L.H."/>
            <person name="Langlade N.B."/>
        </authorList>
    </citation>
    <scope>NUCLEOTIDE SEQUENCE [LARGE SCALE GENOMIC DNA]</scope>
    <source>
        <strain evidence="2">cv. SF193</strain>
    </source>
</reference>
<dbReference type="InterPro" id="IPR011993">
    <property type="entry name" value="PH-like_dom_sf"/>
</dbReference>
<protein>
    <submittedName>
        <fullName evidence="1">Putative oxysterol-binding protein, PH domain-like protein</fullName>
    </submittedName>
</protein>
<dbReference type="Gene3D" id="2.30.29.30">
    <property type="entry name" value="Pleckstrin-homology domain (PH domain)/Phosphotyrosine-binding domain (PTB)"/>
    <property type="match status" value="1"/>
</dbReference>
<name>A0A251RQ60_HELAN</name>
<dbReference type="EMBL" id="CM007906">
    <property type="protein sequence ID" value="OTF86361.1"/>
    <property type="molecule type" value="Genomic_DNA"/>
</dbReference>
<dbReference type="Proteomes" id="UP000215914">
    <property type="component" value="Chromosome 17"/>
</dbReference>
<dbReference type="SUPFAM" id="SSF50729">
    <property type="entry name" value="PH domain-like"/>
    <property type="match status" value="1"/>
</dbReference>
<organism evidence="1 2">
    <name type="scientific">Helianthus annuus</name>
    <name type="common">Common sunflower</name>
    <dbReference type="NCBI Taxonomy" id="4232"/>
    <lineage>
        <taxon>Eukaryota</taxon>
        <taxon>Viridiplantae</taxon>
        <taxon>Streptophyta</taxon>
        <taxon>Embryophyta</taxon>
        <taxon>Tracheophyta</taxon>
        <taxon>Spermatophyta</taxon>
        <taxon>Magnoliopsida</taxon>
        <taxon>eudicotyledons</taxon>
        <taxon>Gunneridae</taxon>
        <taxon>Pentapetalae</taxon>
        <taxon>asterids</taxon>
        <taxon>campanulids</taxon>
        <taxon>Asterales</taxon>
        <taxon>Asteraceae</taxon>
        <taxon>Asteroideae</taxon>
        <taxon>Heliantheae alliance</taxon>
        <taxon>Heliantheae</taxon>
        <taxon>Helianthus</taxon>
    </lineage>
</organism>
<evidence type="ECO:0000313" key="2">
    <source>
        <dbReference type="Proteomes" id="UP000215914"/>
    </source>
</evidence>
<dbReference type="AlphaFoldDB" id="A0A251RQ60"/>